<reference evidence="3 4" key="1">
    <citation type="submission" date="2018-05" db="EMBL/GenBank/DDBJ databases">
        <title>Evolution of GPA BGCs.</title>
        <authorList>
            <person name="Waglechner N."/>
            <person name="Wright G.D."/>
        </authorList>
    </citation>
    <scope>NUCLEOTIDE SEQUENCE [LARGE SCALE GENOMIC DNA]</scope>
    <source>
        <strain evidence="3 4">A82846</strain>
    </source>
</reference>
<sequence length="1457" mass="160236">MNQTGWRLERTYLAGVGPSESRLEGLHIHWSDPFEPNGHSALWADNGTGKTMITALRYALYMPDSREFIRGDSDRSLAQVVRSRDVCHVVEQATRVVDGEQQRIVVGMVADWPDGGTQDLDNPSKLHRVFYGWLTGPDGPTIDNLPFRTSIGRWATRAQFASGVREVLPDGGAGPPHAPSEHQRHWRNWLAAAGVDLDQVRFQAVMNASEGGVDRVMRFADSDAFVQWLIGATMSTTTVEQITNSINRLRENAASRPQWTEELELWERIVDPMLNLAIAHEQVTNHRRAVRTAEIDAAAVVADVTATIQALAQEQETATNLYEHHDQGRRAAGALARRAQAHRLRMQLRAAQLRVKEAEDIAEDRRKRRDAANNFLAAWRLVEHVLDAAVLESTLTEQEEILDAAEKETAQLRLDEKRHRHSLARLLTHRRDEAHRQVKAADDLVARSRSALTKADQELESRITLHSKTTEQVRQLQSRITAAEQEISDAVAAGVLAEGTEPAERDADLQAQIAKAQASRNQADRALKELDKQIGVAQGALSSAKQGIASARLDAHNAERDLNTITARIEALTGDERLLSAVPTEIVDLWDQRDALVDALTSHANKADGEAAEAENVIAAAQRTIRSLEVDGLLPPSEIARKIVKRCEDKEITAWSGWRWLEREMSTPAAAAAFASARPDIVSGVVVAHRDLVQDAVAAIGDIDLDVAVWIGAVTDPDSAAAGRDEDATVLLPPAGTYDRAAASRMLQSAVDSREDAKRAKEVATTRATGTREMHASLAALWRDLPADPRNQLAEKINAAHNRRTAAESAEQAAQNDLADLARQKEERQGERDTTQHIIDDASETRRLLVPAMTAATTLAESRPRLPPLREEVVTLQQRINELRRKRPDLVNDMRQAEQAQRDSVRARDDAANKLREGGLSATNDGPVPADNEATIRARLTGVTAALANAAVDPDLRKQIERTRQDLANVQAKLGPDTDIRHLAEQLATTDGARHPVALAASVRTAEQAAGLASEEFVKAENAAEFARQEHQKRTLETADRSSPDVDDFPAAVLVTSPSEADRLARLLDDLATVQLEKQRAEEKRAAEAQQAKQRAEQSAKLVEASAKPLSHLADPTLTGQHDHDTDQLLIRINEVSERVRTTTKTLAASEQAQTHASNTIRAHANGPQARKVEERKDSRVTDLIMRLRADDRLPAEAERIAGHLEQRVATLRDDLAKHDEHVRTCATMLHLQAATALQRLRAYQNQSRLPKGLGEWSEAKFVVIEHEAVPKDESVAVDRVARVVHALLTPGVGRSDAQTMLFAAARALVDAPFRVRLLKPHTDLKVDRVDVSELKNFSGGQRVTAGVLLYATMTRIRASGDTTSIGWLWLDNPFGQASADQFVRVMRLAADKLGLQLVFTAAPKDKGALSMFDRVITLGRRSRPSSGERVVVVEDGMSTIVDLTLVQKDVLAVLGE</sequence>
<feature type="region of interest" description="Disordered" evidence="2">
    <location>
        <begin position="1083"/>
        <end position="1106"/>
    </location>
</feature>
<keyword evidence="1" id="KW-0175">Coiled coil</keyword>
<feature type="compositionally biased region" description="Basic and acidic residues" evidence="2">
    <location>
        <begin position="1028"/>
        <end position="1044"/>
    </location>
</feature>
<evidence type="ECO:0000256" key="2">
    <source>
        <dbReference type="SAM" id="MobiDB-lite"/>
    </source>
</evidence>
<feature type="region of interest" description="Disordered" evidence="2">
    <location>
        <begin position="887"/>
        <end position="931"/>
    </location>
</feature>
<dbReference type="RefSeq" id="WP_037268334.1">
    <property type="nucleotide sequence ID" value="NZ_QHKI01000021.1"/>
</dbReference>
<evidence type="ECO:0000256" key="1">
    <source>
        <dbReference type="SAM" id="Coils"/>
    </source>
</evidence>
<dbReference type="EMBL" id="QHKI01000021">
    <property type="protein sequence ID" value="RSM82752.1"/>
    <property type="molecule type" value="Genomic_DNA"/>
</dbReference>
<feature type="coiled-coil region" evidence="1">
    <location>
        <begin position="341"/>
        <end position="415"/>
    </location>
</feature>
<name>A0A428Z6B5_KIBAR</name>
<feature type="compositionally biased region" description="Basic and acidic residues" evidence="2">
    <location>
        <begin position="888"/>
        <end position="917"/>
    </location>
</feature>
<organism evidence="3 4">
    <name type="scientific">Kibdelosporangium aridum</name>
    <dbReference type="NCBI Taxonomy" id="2030"/>
    <lineage>
        <taxon>Bacteria</taxon>
        <taxon>Bacillati</taxon>
        <taxon>Actinomycetota</taxon>
        <taxon>Actinomycetes</taxon>
        <taxon>Pseudonocardiales</taxon>
        <taxon>Pseudonocardiaceae</taxon>
        <taxon>Kibdelosporangium</taxon>
    </lineage>
</organism>
<evidence type="ECO:0000313" key="3">
    <source>
        <dbReference type="EMBL" id="RSM82752.1"/>
    </source>
</evidence>
<feature type="region of interest" description="Disordered" evidence="2">
    <location>
        <begin position="1028"/>
        <end position="1047"/>
    </location>
</feature>
<feature type="compositionally biased region" description="Basic and acidic residues" evidence="2">
    <location>
        <begin position="752"/>
        <end position="770"/>
    </location>
</feature>
<evidence type="ECO:0000313" key="4">
    <source>
        <dbReference type="Proteomes" id="UP000287547"/>
    </source>
</evidence>
<proteinExistence type="predicted"/>
<dbReference type="Proteomes" id="UP000287547">
    <property type="component" value="Unassembled WGS sequence"/>
</dbReference>
<accession>A0A428Z6B5</accession>
<feature type="region of interest" description="Disordered" evidence="2">
    <location>
        <begin position="750"/>
        <end position="770"/>
    </location>
</feature>
<feature type="coiled-coil region" evidence="1">
    <location>
        <begin position="804"/>
        <end position="831"/>
    </location>
</feature>
<feature type="coiled-coil region" evidence="1">
    <location>
        <begin position="466"/>
        <end position="575"/>
    </location>
</feature>
<dbReference type="OrthoDB" id="3202351at2"/>
<feature type="coiled-coil region" evidence="1">
    <location>
        <begin position="604"/>
        <end position="631"/>
    </location>
</feature>
<protein>
    <submittedName>
        <fullName evidence="3">Uncharacterized protein</fullName>
    </submittedName>
</protein>
<gene>
    <name evidence="3" type="ORF">DMH04_24320</name>
</gene>
<comment type="caution">
    <text evidence="3">The sequence shown here is derived from an EMBL/GenBank/DDBJ whole genome shotgun (WGS) entry which is preliminary data.</text>
</comment>